<evidence type="ECO:0000313" key="3">
    <source>
        <dbReference type="EMBL" id="TDD88151.1"/>
    </source>
</evidence>
<dbReference type="Proteomes" id="UP000295578">
    <property type="component" value="Unassembled WGS sequence"/>
</dbReference>
<proteinExistence type="predicted"/>
<keyword evidence="4" id="KW-1185">Reference proteome</keyword>
<organism evidence="3 4">
    <name type="scientific">Actinomadura darangshiensis</name>
    <dbReference type="NCBI Taxonomy" id="705336"/>
    <lineage>
        <taxon>Bacteria</taxon>
        <taxon>Bacillati</taxon>
        <taxon>Actinomycetota</taxon>
        <taxon>Actinomycetes</taxon>
        <taxon>Streptosporangiales</taxon>
        <taxon>Thermomonosporaceae</taxon>
        <taxon>Actinomadura</taxon>
    </lineage>
</organism>
<dbReference type="InterPro" id="IPR021027">
    <property type="entry name" value="Transposase_put_HTH"/>
</dbReference>
<dbReference type="OrthoDB" id="6230307at2"/>
<evidence type="ECO:0000256" key="1">
    <source>
        <dbReference type="SAM" id="MobiDB-lite"/>
    </source>
</evidence>
<dbReference type="EMBL" id="SMKY01000019">
    <property type="protein sequence ID" value="TDD88151.1"/>
    <property type="molecule type" value="Genomic_DNA"/>
</dbReference>
<reference evidence="3 4" key="1">
    <citation type="submission" date="2019-03" db="EMBL/GenBank/DDBJ databases">
        <title>Draft genome sequences of novel Actinobacteria.</title>
        <authorList>
            <person name="Sahin N."/>
            <person name="Ay H."/>
            <person name="Saygin H."/>
        </authorList>
    </citation>
    <scope>NUCLEOTIDE SEQUENCE [LARGE SCALE GENOMIC DNA]</scope>
    <source>
        <strain evidence="3 4">DSM 45941</strain>
    </source>
</reference>
<sequence length="128" mass="14642">MRTAYKCRAYPAPEQAAVLNRTFGCVRKVWNQVLDWRTHHYRTQGTRMSYAQSDRYLTHLKRTEQLAFSTRSRRYRCSRRYGTSPPPSRTSSPSALAIPVSSPAKADKPPPIPVRRSGCAAVNCSWPR</sequence>
<feature type="region of interest" description="Disordered" evidence="1">
    <location>
        <begin position="75"/>
        <end position="113"/>
    </location>
</feature>
<accession>A0A4R5BMV5</accession>
<feature type="domain" description="Transposase putative helix-turn-helix" evidence="2">
    <location>
        <begin position="1"/>
        <end position="44"/>
    </location>
</feature>
<evidence type="ECO:0000259" key="2">
    <source>
        <dbReference type="Pfam" id="PF12323"/>
    </source>
</evidence>
<name>A0A4R5BMV5_9ACTN</name>
<dbReference type="AlphaFoldDB" id="A0A4R5BMV5"/>
<dbReference type="RefSeq" id="WP_132194986.1">
    <property type="nucleotide sequence ID" value="NZ_SMKY01000019.1"/>
</dbReference>
<evidence type="ECO:0000313" key="4">
    <source>
        <dbReference type="Proteomes" id="UP000295578"/>
    </source>
</evidence>
<gene>
    <name evidence="3" type="ORF">E1293_06855</name>
</gene>
<protein>
    <recommendedName>
        <fullName evidence="2">Transposase putative helix-turn-helix domain-containing protein</fullName>
    </recommendedName>
</protein>
<comment type="caution">
    <text evidence="3">The sequence shown here is derived from an EMBL/GenBank/DDBJ whole genome shotgun (WGS) entry which is preliminary data.</text>
</comment>
<dbReference type="Pfam" id="PF12323">
    <property type="entry name" value="HTH_OrfB_IS605"/>
    <property type="match status" value="1"/>
</dbReference>